<dbReference type="AlphaFoldDB" id="B0MR41"/>
<gene>
    <name evidence="1" type="ORF">EUBSIR_02308</name>
</gene>
<organism evidence="1 2">
    <name type="scientific">[Eubacterium] siraeum DSM 15702</name>
    <dbReference type="NCBI Taxonomy" id="428128"/>
    <lineage>
        <taxon>Bacteria</taxon>
        <taxon>Bacillati</taxon>
        <taxon>Bacillota</taxon>
        <taxon>Clostridia</taxon>
        <taxon>Eubacteriales</taxon>
        <taxon>Oscillospiraceae</taxon>
        <taxon>Oscillospiraceae incertae sedis</taxon>
    </lineage>
</organism>
<dbReference type="Proteomes" id="UP000005326">
    <property type="component" value="Unassembled WGS sequence"/>
</dbReference>
<reference evidence="1" key="2">
    <citation type="submission" date="2014-06" db="EMBL/GenBank/DDBJ databases">
        <title>Draft genome sequence of Eubacterium siraeum (DSM 15702).</title>
        <authorList>
            <person name="Sudarsanam P."/>
            <person name="Ley R."/>
            <person name="Guruge J."/>
            <person name="Turnbaugh P.J."/>
            <person name="Mahowald M."/>
            <person name="Liep D."/>
            <person name="Gordon J."/>
        </authorList>
    </citation>
    <scope>NUCLEOTIDE SEQUENCE</scope>
    <source>
        <strain evidence="1">DSM 15702</strain>
    </source>
</reference>
<reference evidence="1" key="1">
    <citation type="submission" date="2007-10" db="EMBL/GenBank/DDBJ databases">
        <authorList>
            <person name="Fulton L."/>
            <person name="Clifton S."/>
            <person name="Fulton B."/>
            <person name="Xu J."/>
            <person name="Minx P."/>
            <person name="Pepin K.H."/>
            <person name="Johnson M."/>
            <person name="Thiruvilangam P."/>
            <person name="Bhonagiri V."/>
            <person name="Nash W.E."/>
            <person name="Mardis E.R."/>
            <person name="Wilson R.K."/>
        </authorList>
    </citation>
    <scope>NUCLEOTIDE SEQUENCE [LARGE SCALE GENOMIC DNA]</scope>
    <source>
        <strain evidence="1">DSM 15702</strain>
    </source>
</reference>
<keyword evidence="2" id="KW-1185">Reference proteome</keyword>
<name>B0MR41_9FIRM</name>
<accession>B0MR41</accession>
<proteinExistence type="predicted"/>
<evidence type="ECO:0000313" key="2">
    <source>
        <dbReference type="Proteomes" id="UP000005326"/>
    </source>
</evidence>
<dbReference type="EMBL" id="ABCA03000053">
    <property type="protein sequence ID" value="EDR99958.1"/>
    <property type="molecule type" value="Genomic_DNA"/>
</dbReference>
<evidence type="ECO:0000313" key="1">
    <source>
        <dbReference type="EMBL" id="EDR99958.1"/>
    </source>
</evidence>
<protein>
    <submittedName>
        <fullName evidence="1">Uncharacterized protein</fullName>
    </submittedName>
</protein>
<sequence length="135" mass="14642">MQCFSNACKLKGVHFMTKIGKRIIIIAIPVAVSAVLLLSSVFSAAKFNTFNCFSSFPAFFGIISGSENATEIDGGKIIMCPPADSVEKLADYLKGKGIERDPENDMGGRIGFIENGEKIQFASRINGYYGLFTKV</sequence>
<comment type="caution">
    <text evidence="1">The sequence shown here is derived from an EMBL/GenBank/DDBJ whole genome shotgun (WGS) entry which is preliminary data.</text>
</comment>